<sequence>MLEKEDILNFWFDECRPEQWFKKNSAFDAMLESRFATTVEDAFARCLDSWEDTEAGCLALILVLDQFTRNIFRDTPRAFSGDERALELSQKCYGNGYLANPNIHWRQFMLMPMMHSEEIAVQDASLPLFKEYTTQIDYDYAVRHRDIIARFGRFPHRNTILGRPSTDEELEFLTQPGSSF</sequence>
<dbReference type="SUPFAM" id="SSF48452">
    <property type="entry name" value="TPR-like"/>
    <property type="match status" value="1"/>
</dbReference>
<organism evidence="1">
    <name type="scientific">marine metagenome</name>
    <dbReference type="NCBI Taxonomy" id="408172"/>
    <lineage>
        <taxon>unclassified sequences</taxon>
        <taxon>metagenomes</taxon>
        <taxon>ecological metagenomes</taxon>
    </lineage>
</organism>
<gene>
    <name evidence="1" type="ORF">METZ01_LOCUS72235</name>
</gene>
<dbReference type="Gene3D" id="1.20.58.320">
    <property type="entry name" value="TPR-like"/>
    <property type="match status" value="1"/>
</dbReference>
<name>A0A381TVC4_9ZZZZ</name>
<evidence type="ECO:0000313" key="1">
    <source>
        <dbReference type="EMBL" id="SVA19381.1"/>
    </source>
</evidence>
<dbReference type="Pfam" id="PF06041">
    <property type="entry name" value="DUF924"/>
    <property type="match status" value="1"/>
</dbReference>
<dbReference type="InterPro" id="IPR011990">
    <property type="entry name" value="TPR-like_helical_dom_sf"/>
</dbReference>
<dbReference type="EMBL" id="UINC01005145">
    <property type="protein sequence ID" value="SVA19381.1"/>
    <property type="molecule type" value="Genomic_DNA"/>
</dbReference>
<dbReference type="AlphaFoldDB" id="A0A381TVC4"/>
<accession>A0A381TVC4</accession>
<reference evidence="1" key="1">
    <citation type="submission" date="2018-05" db="EMBL/GenBank/DDBJ databases">
        <authorList>
            <person name="Lanie J.A."/>
            <person name="Ng W.-L."/>
            <person name="Kazmierczak K.M."/>
            <person name="Andrzejewski T.M."/>
            <person name="Davidsen T.M."/>
            <person name="Wayne K.J."/>
            <person name="Tettelin H."/>
            <person name="Glass J.I."/>
            <person name="Rusch D."/>
            <person name="Podicherti R."/>
            <person name="Tsui H.-C.T."/>
            <person name="Winkler M.E."/>
        </authorList>
    </citation>
    <scope>NUCLEOTIDE SEQUENCE</scope>
</reference>
<evidence type="ECO:0008006" key="2">
    <source>
        <dbReference type="Google" id="ProtNLM"/>
    </source>
</evidence>
<proteinExistence type="predicted"/>
<dbReference type="InterPro" id="IPR010323">
    <property type="entry name" value="DUF924"/>
</dbReference>
<protein>
    <recommendedName>
        <fullName evidence="2">DUF924 domain-containing protein</fullName>
    </recommendedName>
</protein>
<dbReference type="Gene3D" id="1.25.40.10">
    <property type="entry name" value="Tetratricopeptide repeat domain"/>
    <property type="match status" value="1"/>
</dbReference>